<dbReference type="WBParaSite" id="HPBE_0001845901-mRNA-1">
    <property type="protein sequence ID" value="HPBE_0001845901-mRNA-1"/>
    <property type="gene ID" value="HPBE_0001845901"/>
</dbReference>
<dbReference type="AlphaFoldDB" id="A0A183G959"/>
<gene>
    <name evidence="1" type="ORF">HPBE_LOCUS18458</name>
</gene>
<organism evidence="2 3">
    <name type="scientific">Heligmosomoides polygyrus</name>
    <name type="common">Parasitic roundworm</name>
    <dbReference type="NCBI Taxonomy" id="6339"/>
    <lineage>
        <taxon>Eukaryota</taxon>
        <taxon>Metazoa</taxon>
        <taxon>Ecdysozoa</taxon>
        <taxon>Nematoda</taxon>
        <taxon>Chromadorea</taxon>
        <taxon>Rhabditida</taxon>
        <taxon>Rhabditina</taxon>
        <taxon>Rhabditomorpha</taxon>
        <taxon>Strongyloidea</taxon>
        <taxon>Heligmosomidae</taxon>
        <taxon>Heligmosomoides</taxon>
    </lineage>
</organism>
<keyword evidence="2" id="KW-1185">Reference proteome</keyword>
<accession>A0A3P8B3G9</accession>
<accession>A0A183G959</accession>
<protein>
    <submittedName>
        <fullName evidence="3">Reverse transcriptase domain-containing protein</fullName>
    </submittedName>
</protein>
<proteinExistence type="predicted"/>
<evidence type="ECO:0000313" key="2">
    <source>
        <dbReference type="Proteomes" id="UP000050761"/>
    </source>
</evidence>
<dbReference type="Proteomes" id="UP000050761">
    <property type="component" value="Unassembled WGS sequence"/>
</dbReference>
<dbReference type="PANTHER" id="PTHR21301:SF10">
    <property type="entry name" value="REVERSE TRANSCRIPTASE DOMAIN-CONTAINING PROTEIN"/>
    <property type="match status" value="1"/>
</dbReference>
<reference evidence="3" key="2">
    <citation type="submission" date="2019-09" db="UniProtKB">
        <authorList>
            <consortium name="WormBaseParasite"/>
        </authorList>
    </citation>
    <scope>IDENTIFICATION</scope>
</reference>
<dbReference type="PANTHER" id="PTHR21301">
    <property type="entry name" value="REVERSE TRANSCRIPTASE"/>
    <property type="match status" value="1"/>
</dbReference>
<evidence type="ECO:0000313" key="1">
    <source>
        <dbReference type="EMBL" id="VDP11650.1"/>
    </source>
</evidence>
<evidence type="ECO:0000313" key="3">
    <source>
        <dbReference type="WBParaSite" id="HPBE_0001845901-mRNA-1"/>
    </source>
</evidence>
<name>A0A183G959_HELPZ</name>
<dbReference type="EMBL" id="UZAH01030695">
    <property type="protein sequence ID" value="VDP11650.1"/>
    <property type="molecule type" value="Genomic_DNA"/>
</dbReference>
<sequence>MGQRLAVALAVAFMSKVEGPVLKRMPTIYCYYIDDCFVICPTQLEMDTCFDLLNRQSQHIKFTRERPMENWLAFLNVQVHLSDGIYRTR</sequence>
<dbReference type="OrthoDB" id="5823133at2759"/>
<reference evidence="1 2" key="1">
    <citation type="submission" date="2018-11" db="EMBL/GenBank/DDBJ databases">
        <authorList>
            <consortium name="Pathogen Informatics"/>
        </authorList>
    </citation>
    <scope>NUCLEOTIDE SEQUENCE [LARGE SCALE GENOMIC DNA]</scope>
</reference>